<dbReference type="PANTHER" id="PTHR35007:SF1">
    <property type="entry name" value="PILUS ASSEMBLY PROTEIN"/>
    <property type="match status" value="1"/>
</dbReference>
<dbReference type="Pfam" id="PF00482">
    <property type="entry name" value="T2SSF"/>
    <property type="match status" value="1"/>
</dbReference>
<dbReference type="PANTHER" id="PTHR35007">
    <property type="entry name" value="INTEGRAL MEMBRANE PROTEIN-RELATED"/>
    <property type="match status" value="1"/>
</dbReference>
<name>A0A1I6MRF0_9BACT</name>
<evidence type="ECO:0000256" key="4">
    <source>
        <dbReference type="ARBA" id="ARBA00022989"/>
    </source>
</evidence>
<reference evidence="8 9" key="1">
    <citation type="submission" date="2016-10" db="EMBL/GenBank/DDBJ databases">
        <authorList>
            <person name="de Groot N.N."/>
        </authorList>
    </citation>
    <scope>NUCLEOTIDE SEQUENCE [LARGE SCALE GENOMIC DNA]</scope>
    <source>
        <strain evidence="8 9">DSM 21001</strain>
    </source>
</reference>
<evidence type="ECO:0000256" key="6">
    <source>
        <dbReference type="SAM" id="Phobius"/>
    </source>
</evidence>
<gene>
    <name evidence="8" type="ORF">SAMN05421771_3415</name>
</gene>
<evidence type="ECO:0000256" key="3">
    <source>
        <dbReference type="ARBA" id="ARBA00022692"/>
    </source>
</evidence>
<dbReference type="STRING" id="474950.SAMN05421771_3415"/>
<dbReference type="Proteomes" id="UP000199024">
    <property type="component" value="Unassembled WGS sequence"/>
</dbReference>
<dbReference type="InterPro" id="IPR018076">
    <property type="entry name" value="T2SS_GspF_dom"/>
</dbReference>
<proteinExistence type="predicted"/>
<keyword evidence="5 6" id="KW-0472">Membrane</keyword>
<evidence type="ECO:0000256" key="2">
    <source>
        <dbReference type="ARBA" id="ARBA00022475"/>
    </source>
</evidence>
<feature type="transmembrane region" description="Helical" evidence="6">
    <location>
        <begin position="110"/>
        <end position="137"/>
    </location>
</feature>
<dbReference type="Gene3D" id="1.20.81.30">
    <property type="entry name" value="Type II secretion system (T2SS), domain F"/>
    <property type="match status" value="1"/>
</dbReference>
<evidence type="ECO:0000313" key="8">
    <source>
        <dbReference type="EMBL" id="SFS18295.1"/>
    </source>
</evidence>
<feature type="transmembrane region" description="Helical" evidence="6">
    <location>
        <begin position="266"/>
        <end position="287"/>
    </location>
</feature>
<dbReference type="AlphaFoldDB" id="A0A1I6MRF0"/>
<keyword evidence="4 6" id="KW-1133">Transmembrane helix</keyword>
<evidence type="ECO:0000256" key="5">
    <source>
        <dbReference type="ARBA" id="ARBA00023136"/>
    </source>
</evidence>
<dbReference type="OrthoDB" id="9803381at2"/>
<comment type="subcellular location">
    <subcellularLocation>
        <location evidence="1">Cell membrane</location>
        <topology evidence="1">Multi-pass membrane protein</topology>
    </subcellularLocation>
</comment>
<feature type="domain" description="Type II secretion system protein GspF" evidence="7">
    <location>
        <begin position="157"/>
        <end position="278"/>
    </location>
</feature>
<dbReference type="EMBL" id="FOZL01000001">
    <property type="protein sequence ID" value="SFS18295.1"/>
    <property type="molecule type" value="Genomic_DNA"/>
</dbReference>
<dbReference type="InterPro" id="IPR042094">
    <property type="entry name" value="T2SS_GspF_sf"/>
</dbReference>
<dbReference type="RefSeq" id="WP_089840932.1">
    <property type="nucleotide sequence ID" value="NZ_FOZL01000001.1"/>
</dbReference>
<evidence type="ECO:0000313" key="9">
    <source>
        <dbReference type="Proteomes" id="UP000199024"/>
    </source>
</evidence>
<keyword evidence="2" id="KW-1003">Cell membrane</keyword>
<evidence type="ECO:0000259" key="7">
    <source>
        <dbReference type="Pfam" id="PF00482"/>
    </source>
</evidence>
<feature type="transmembrane region" description="Helical" evidence="6">
    <location>
        <begin position="299"/>
        <end position="319"/>
    </location>
</feature>
<keyword evidence="3 6" id="KW-0812">Transmembrane</keyword>
<organism evidence="8 9">
    <name type="scientific">Granulicella pectinivorans</name>
    <dbReference type="NCBI Taxonomy" id="474950"/>
    <lineage>
        <taxon>Bacteria</taxon>
        <taxon>Pseudomonadati</taxon>
        <taxon>Acidobacteriota</taxon>
        <taxon>Terriglobia</taxon>
        <taxon>Terriglobales</taxon>
        <taxon>Acidobacteriaceae</taxon>
        <taxon>Granulicella</taxon>
    </lineage>
</organism>
<evidence type="ECO:0000256" key="1">
    <source>
        <dbReference type="ARBA" id="ARBA00004651"/>
    </source>
</evidence>
<accession>A0A1I6MRF0</accession>
<dbReference type="GO" id="GO:0005886">
    <property type="term" value="C:plasma membrane"/>
    <property type="evidence" value="ECO:0007669"/>
    <property type="project" value="UniProtKB-SubCell"/>
</dbReference>
<keyword evidence="9" id="KW-1185">Reference proteome</keyword>
<protein>
    <submittedName>
        <fullName evidence="8">Tight adherence protein B</fullName>
    </submittedName>
</protein>
<sequence>MIVLALVFCMLLFFIFAAVIYATGPSTEQAAVHRRIEQILSTHTRSQEVAAVLPSYLDKREDGFLGLLDERLAKKRLTHGLQRLIVQGQTSTTVAKILLISGAAAIATFAAVYLFFSMLLLAVGCGLLAGVIPTIFLQYKRAKRIAAFNNALPDAVEMFARALRVGNSLVASIQIVAEESVEPAKTEFAEVFKKQNYGLPLRDALIQMIDRVPSMDLQVVVTAILVQKDSGGNLVEILERTVAVIRDRLRIQREIKTHTAQGRMTGWILCLLPLAMLLCINLLNPGYSTVLFHDPTGQRLLYIGVGLLSLGAFLIHQIVKGIEV</sequence>